<dbReference type="PANTHER" id="PTHR20275:SF0">
    <property type="entry name" value="NAD KINASE"/>
    <property type="match status" value="1"/>
</dbReference>
<feature type="binding site" evidence="8">
    <location>
        <begin position="52"/>
        <end position="53"/>
    </location>
    <ligand>
        <name>NAD(+)</name>
        <dbReference type="ChEBI" id="CHEBI:57540"/>
    </ligand>
</feature>
<feature type="binding site" evidence="8">
    <location>
        <position position="193"/>
    </location>
    <ligand>
        <name>NAD(+)</name>
        <dbReference type="ChEBI" id="CHEBI:57540"/>
    </ligand>
</feature>
<dbReference type="EMBL" id="JAQMFS010000064">
    <property type="protein sequence ID" value="MDB6186219.1"/>
    <property type="molecule type" value="Genomic_DNA"/>
</dbReference>
<dbReference type="Pfam" id="PF01513">
    <property type="entry name" value="NAD_kinase"/>
    <property type="match status" value="1"/>
</dbReference>
<keyword evidence="1 8" id="KW-0808">Transferase</keyword>
<protein>
    <recommendedName>
        <fullName evidence="8">NAD kinase</fullName>
        <ecNumber evidence="8">2.7.1.23</ecNumber>
    </recommendedName>
    <alternativeName>
        <fullName evidence="8">ATP-dependent NAD kinase</fullName>
    </alternativeName>
</protein>
<evidence type="ECO:0000256" key="6">
    <source>
        <dbReference type="ARBA" id="ARBA00023027"/>
    </source>
</evidence>
<dbReference type="GO" id="GO:0005524">
    <property type="term" value="F:ATP binding"/>
    <property type="evidence" value="ECO:0007669"/>
    <property type="project" value="UniProtKB-KW"/>
</dbReference>
<evidence type="ECO:0000256" key="5">
    <source>
        <dbReference type="ARBA" id="ARBA00022857"/>
    </source>
</evidence>
<comment type="catalytic activity">
    <reaction evidence="7 8">
        <text>NAD(+) + ATP = ADP + NADP(+) + H(+)</text>
        <dbReference type="Rhea" id="RHEA:18629"/>
        <dbReference type="ChEBI" id="CHEBI:15378"/>
        <dbReference type="ChEBI" id="CHEBI:30616"/>
        <dbReference type="ChEBI" id="CHEBI:57540"/>
        <dbReference type="ChEBI" id="CHEBI:58349"/>
        <dbReference type="ChEBI" id="CHEBI:456216"/>
        <dbReference type="EC" id="2.7.1.23"/>
    </reaction>
</comment>
<dbReference type="Gene3D" id="2.60.200.30">
    <property type="entry name" value="Probable inorganic polyphosphate/atp-NAD kinase, domain 2"/>
    <property type="match status" value="1"/>
</dbReference>
<comment type="similarity">
    <text evidence="8">Belongs to the NAD kinase family.</text>
</comment>
<dbReference type="GO" id="GO:0046872">
    <property type="term" value="F:metal ion binding"/>
    <property type="evidence" value="ECO:0007669"/>
    <property type="project" value="UniProtKB-UniRule"/>
</dbReference>
<dbReference type="Proteomes" id="UP001212217">
    <property type="component" value="Unassembled WGS sequence"/>
</dbReference>
<feature type="binding site" evidence="8">
    <location>
        <begin position="129"/>
        <end position="130"/>
    </location>
    <ligand>
        <name>NAD(+)</name>
        <dbReference type="ChEBI" id="CHEBI:57540"/>
    </ligand>
</feature>
<keyword evidence="8" id="KW-0963">Cytoplasm</keyword>
<reference evidence="9" key="1">
    <citation type="submission" date="2023-08" db="EMBL/GenBank/DDBJ databases">
        <title>Dental plaque isolates bound by oral lectin ZG16B.</title>
        <authorList>
            <person name="Ghosh S."/>
        </authorList>
    </citation>
    <scope>NUCLEOTIDE SEQUENCE</scope>
    <source>
        <strain evidence="9">DP3_5B</strain>
    </source>
</reference>
<comment type="subcellular location">
    <subcellularLocation>
        <location evidence="8">Cytoplasm</location>
    </subcellularLocation>
</comment>
<accession>A0AAW6B725</accession>
<dbReference type="InterPro" id="IPR017437">
    <property type="entry name" value="ATP-NAD_kinase_PpnK-typ_C"/>
</dbReference>
<dbReference type="PANTHER" id="PTHR20275">
    <property type="entry name" value="NAD KINASE"/>
    <property type="match status" value="1"/>
</dbReference>
<dbReference type="AlphaFoldDB" id="A0AAW6B725"/>
<dbReference type="GO" id="GO:0006741">
    <property type="term" value="P:NADP+ biosynthetic process"/>
    <property type="evidence" value="ECO:0007669"/>
    <property type="project" value="UniProtKB-UniRule"/>
</dbReference>
<keyword evidence="4 8" id="KW-0067">ATP-binding</keyword>
<keyword evidence="3 8" id="KW-0418">Kinase</keyword>
<comment type="caution">
    <text evidence="8">Lacks conserved residue(s) required for the propagation of feature annotation.</text>
</comment>
<name>A0AAW6B725_9BACL</name>
<keyword evidence="6 8" id="KW-0520">NAD</keyword>
<feature type="binding site" evidence="8">
    <location>
        <position position="57"/>
    </location>
    <ligand>
        <name>NAD(+)</name>
        <dbReference type="ChEBI" id="CHEBI:57540"/>
    </ligand>
</feature>
<dbReference type="GO" id="GO:0005737">
    <property type="term" value="C:cytoplasm"/>
    <property type="evidence" value="ECO:0007669"/>
    <property type="project" value="UniProtKB-SubCell"/>
</dbReference>
<feature type="binding site" evidence="8">
    <location>
        <position position="156"/>
    </location>
    <ligand>
        <name>NAD(+)</name>
        <dbReference type="ChEBI" id="CHEBI:57540"/>
    </ligand>
</feature>
<dbReference type="GO" id="GO:0003951">
    <property type="term" value="F:NAD+ kinase activity"/>
    <property type="evidence" value="ECO:0007669"/>
    <property type="project" value="UniProtKB-UniRule"/>
</dbReference>
<dbReference type="NCBIfam" id="NF003424">
    <property type="entry name" value="PRK04885.1"/>
    <property type="match status" value="1"/>
</dbReference>
<dbReference type="HAMAP" id="MF_00361">
    <property type="entry name" value="NAD_kinase"/>
    <property type="match status" value="1"/>
</dbReference>
<dbReference type="EC" id="2.7.1.23" evidence="8"/>
<dbReference type="Pfam" id="PF20143">
    <property type="entry name" value="NAD_kinase_C"/>
    <property type="match status" value="1"/>
</dbReference>
<dbReference type="Gene3D" id="3.40.50.10330">
    <property type="entry name" value="Probable inorganic polyphosphate/atp-NAD kinase, domain 1"/>
    <property type="match status" value="1"/>
</dbReference>
<feature type="binding site" evidence="8">
    <location>
        <begin position="169"/>
        <end position="174"/>
    </location>
    <ligand>
        <name>NAD(+)</name>
        <dbReference type="ChEBI" id="CHEBI:57540"/>
    </ligand>
</feature>
<evidence type="ECO:0000256" key="8">
    <source>
        <dbReference type="HAMAP-Rule" id="MF_00361"/>
    </source>
</evidence>
<dbReference type="InterPro" id="IPR017438">
    <property type="entry name" value="ATP-NAD_kinase_N"/>
</dbReference>
<proteinExistence type="inferred from homology"/>
<sequence length="274" mass="31484">MKIKMLEGKFSVEVRHDEISEKIGLKLKEFLLSSDMKEDKENPDYVFAVGGDGTVLRTFNKYMDNLDNIKFLSIHTGHLGFYTDYSVQNYERIFFDMLALKPKIEEYPLLRVKAYCSNGDLVSDYYSLNEITVNNHTGSTYSAKVYINGVHFESFRGDGLCISTPTGSTAYNKSLGGAVIHPQLPLYQVTEIAALNNLVYRTLGNPLILSQDDELMIKPIDKENHRITVDHMHFNYDSVSKIKITLAKDKKVSFIRYNDDSFWQRVKRSFIKND</sequence>
<dbReference type="SUPFAM" id="SSF111331">
    <property type="entry name" value="NAD kinase/diacylglycerol kinase-like"/>
    <property type="match status" value="1"/>
</dbReference>
<evidence type="ECO:0000313" key="10">
    <source>
        <dbReference type="Proteomes" id="UP001212217"/>
    </source>
</evidence>
<gene>
    <name evidence="8" type="primary">nadK</name>
    <name evidence="9" type="ORF">PNO30_05395</name>
</gene>
<dbReference type="GO" id="GO:0019674">
    <property type="term" value="P:NAD+ metabolic process"/>
    <property type="evidence" value="ECO:0007669"/>
    <property type="project" value="InterPro"/>
</dbReference>
<dbReference type="GO" id="GO:0051287">
    <property type="term" value="F:NAD binding"/>
    <property type="evidence" value="ECO:0007669"/>
    <property type="project" value="UniProtKB-ARBA"/>
</dbReference>
<keyword evidence="2 8" id="KW-0547">Nucleotide-binding</keyword>
<dbReference type="InterPro" id="IPR002504">
    <property type="entry name" value="NADK"/>
</dbReference>
<feature type="active site" description="Proton acceptor" evidence="8">
    <location>
        <position position="52"/>
    </location>
</feature>
<keyword evidence="5 8" id="KW-0521">NADP</keyword>
<feature type="binding site" evidence="8">
    <location>
        <position position="158"/>
    </location>
    <ligand>
        <name>NAD(+)</name>
        <dbReference type="ChEBI" id="CHEBI:57540"/>
    </ligand>
</feature>
<dbReference type="InterPro" id="IPR016064">
    <property type="entry name" value="NAD/diacylglycerol_kinase_sf"/>
</dbReference>
<comment type="cofactor">
    <cofactor evidence="8">
        <name>a divalent metal cation</name>
        <dbReference type="ChEBI" id="CHEBI:60240"/>
    </cofactor>
</comment>
<evidence type="ECO:0000256" key="7">
    <source>
        <dbReference type="ARBA" id="ARBA00047925"/>
    </source>
</evidence>
<evidence type="ECO:0000256" key="2">
    <source>
        <dbReference type="ARBA" id="ARBA00022741"/>
    </source>
</evidence>
<evidence type="ECO:0000313" key="9">
    <source>
        <dbReference type="EMBL" id="MDB6186219.1"/>
    </source>
</evidence>
<evidence type="ECO:0000256" key="1">
    <source>
        <dbReference type="ARBA" id="ARBA00022679"/>
    </source>
</evidence>
<evidence type="ECO:0000256" key="4">
    <source>
        <dbReference type="ARBA" id="ARBA00022840"/>
    </source>
</evidence>
<dbReference type="RefSeq" id="WP_271987441.1">
    <property type="nucleotide sequence ID" value="NZ_JAQMFS010000064.1"/>
</dbReference>
<organism evidence="9 10">
    <name type="scientific">Gemella haemolysans</name>
    <dbReference type="NCBI Taxonomy" id="1379"/>
    <lineage>
        <taxon>Bacteria</taxon>
        <taxon>Bacillati</taxon>
        <taxon>Bacillota</taxon>
        <taxon>Bacilli</taxon>
        <taxon>Bacillales</taxon>
        <taxon>Gemellaceae</taxon>
        <taxon>Gemella</taxon>
    </lineage>
</organism>
<comment type="function">
    <text evidence="8">Involved in the regulation of the intracellular balance of NAD and NADP, and is a key enzyme in the biosynthesis of NADP. Catalyzes specifically the phosphorylation on 2'-hydroxyl of the adenosine moiety of NAD to yield NADP.</text>
</comment>
<evidence type="ECO:0000256" key="3">
    <source>
        <dbReference type="ARBA" id="ARBA00022777"/>
    </source>
</evidence>
<comment type="caution">
    <text evidence="9">The sequence shown here is derived from an EMBL/GenBank/DDBJ whole genome shotgun (WGS) entry which is preliminary data.</text>
</comment>